<dbReference type="Gene3D" id="2.60.120.1440">
    <property type="match status" value="1"/>
</dbReference>
<dbReference type="InterPro" id="IPR006860">
    <property type="entry name" value="FecR"/>
</dbReference>
<dbReference type="GO" id="GO:0016301">
    <property type="term" value="F:kinase activity"/>
    <property type="evidence" value="ECO:0007669"/>
    <property type="project" value="UniProtKB-KW"/>
</dbReference>
<protein>
    <submittedName>
        <fullName evidence="3">Transmembrane sensor histidine kinase transcriptional regulator</fullName>
    </submittedName>
</protein>
<dbReference type="PIRSF" id="PIRSF018266">
    <property type="entry name" value="FecR"/>
    <property type="match status" value="1"/>
</dbReference>
<keyword evidence="4" id="KW-1185">Reference proteome</keyword>
<feature type="transmembrane region" description="Helical" evidence="1">
    <location>
        <begin position="85"/>
        <end position="103"/>
    </location>
</feature>
<sequence>MRAHDERSIDDIAAAWVAREDRAPLSAGDAMARDAWLQADVRHFGAYARAHAVLARTARARALSNGTAAISADPAPPRFRRARRVLRWAAGMAAVLSLLAIGVHRQHDDAEYYATRRGEILRVPLEDGSAITLDSDSQVRVHYTGERRSITLLQGEALFDVAKNPGRPFVVRAQETDVTAVGTSFAVSLNERRSGGVEVLVREGVVDVADTQGAVAPARLLANYRALANRSHGIRIEAVPAEDLEQQLAWREGMLSFNGDTLSVAAAQFLRYSDTRIVIDDPVVGSRRIVGLYSASDPLGFARSVALSLGLVVEQQGKVVRLRTPESAPHAAHSMQ</sequence>
<organism evidence="3 4">
    <name type="scientific">Stenotrophomonas acidaminiphila</name>
    <dbReference type="NCBI Taxonomy" id="128780"/>
    <lineage>
        <taxon>Bacteria</taxon>
        <taxon>Pseudomonadati</taxon>
        <taxon>Pseudomonadota</taxon>
        <taxon>Gammaproteobacteria</taxon>
        <taxon>Lysobacterales</taxon>
        <taxon>Lysobacteraceae</taxon>
        <taxon>Stenotrophomonas</taxon>
    </lineage>
</organism>
<dbReference type="EMBL" id="CP012900">
    <property type="protein sequence ID" value="ALJ27943.1"/>
    <property type="molecule type" value="Genomic_DNA"/>
</dbReference>
<dbReference type="GO" id="GO:0016989">
    <property type="term" value="F:sigma factor antagonist activity"/>
    <property type="evidence" value="ECO:0007669"/>
    <property type="project" value="TreeGrafter"/>
</dbReference>
<proteinExistence type="predicted"/>
<evidence type="ECO:0000256" key="1">
    <source>
        <dbReference type="SAM" id="Phobius"/>
    </source>
</evidence>
<dbReference type="AlphaFoldDB" id="A0A0S1AYS0"/>
<dbReference type="Pfam" id="PF04773">
    <property type="entry name" value="FecR"/>
    <property type="match status" value="1"/>
</dbReference>
<dbReference type="KEGG" id="sacz:AOT14_15500"/>
<evidence type="ECO:0000313" key="4">
    <source>
        <dbReference type="Proteomes" id="UP000061010"/>
    </source>
</evidence>
<dbReference type="Proteomes" id="UP000061010">
    <property type="component" value="Chromosome"/>
</dbReference>
<evidence type="ECO:0000259" key="2">
    <source>
        <dbReference type="Pfam" id="PF04773"/>
    </source>
</evidence>
<dbReference type="PANTHER" id="PTHR30273">
    <property type="entry name" value="PERIPLASMIC SIGNAL SENSOR AND SIGMA FACTOR ACTIVATOR FECR-RELATED"/>
    <property type="match status" value="1"/>
</dbReference>
<reference evidence="3 4" key="1">
    <citation type="journal article" date="2015" name="Genome Announc.">
        <title>Complete Genome Sequencing of Stenotrophomonas acidaminiphila ZAC14D2_NAIMI4_2, a Multidrug-Resistant Strain Isolated from Sediments of a Polluted River in Mexico, Uncovers New Antibiotic Resistance Genes and a Novel Class-II Lasso Peptide Biosynthesis Gene Cluster.</title>
        <authorList>
            <person name="Vinuesa P."/>
            <person name="Ochoa-Sanchez L.E."/>
        </authorList>
    </citation>
    <scope>NUCLEOTIDE SEQUENCE [LARGE SCALE GENOMIC DNA]</scope>
    <source>
        <strain evidence="3 4">ZAC14D2_NAIMI4_2</strain>
    </source>
</reference>
<keyword evidence="1 3" id="KW-0812">Transmembrane</keyword>
<dbReference type="InterPro" id="IPR012373">
    <property type="entry name" value="Ferrdict_sens_TM"/>
</dbReference>
<dbReference type="PANTHER" id="PTHR30273:SF2">
    <property type="entry name" value="PROTEIN FECR"/>
    <property type="match status" value="1"/>
</dbReference>
<keyword evidence="3" id="KW-0808">Transferase</keyword>
<dbReference type="PATRIC" id="fig|128780.6.peg.1557"/>
<name>A0A0S1AYS0_9GAMM</name>
<dbReference type="OrthoDB" id="9771237at2"/>
<gene>
    <name evidence="3" type="ORF">AOT14_15500</name>
</gene>
<keyword evidence="3" id="KW-0418">Kinase</keyword>
<feature type="domain" description="FecR protein" evidence="2">
    <location>
        <begin position="113"/>
        <end position="206"/>
    </location>
</feature>
<keyword evidence="1" id="KW-1133">Transmembrane helix</keyword>
<keyword evidence="1" id="KW-0472">Membrane</keyword>
<evidence type="ECO:0000313" key="3">
    <source>
        <dbReference type="EMBL" id="ALJ27943.1"/>
    </source>
</evidence>
<accession>A0A0S1AYS0</accession>